<evidence type="ECO:0000256" key="1">
    <source>
        <dbReference type="SAM" id="Coils"/>
    </source>
</evidence>
<proteinExistence type="predicted"/>
<dbReference type="RefSeq" id="WP_188096431.1">
    <property type="nucleotide sequence ID" value="NZ_JAANIH010000003.1"/>
</dbReference>
<keyword evidence="1" id="KW-0175">Coiled coil</keyword>
<name>A0ABR7U9L8_9BRAD</name>
<accession>A0ABR7U9L8</accession>
<evidence type="ECO:0000313" key="2">
    <source>
        <dbReference type="EMBL" id="MBC9980102.1"/>
    </source>
</evidence>
<keyword evidence="3" id="KW-1185">Reference proteome</keyword>
<protein>
    <submittedName>
        <fullName evidence="2">Uncharacterized protein</fullName>
    </submittedName>
</protein>
<feature type="coiled-coil region" evidence="1">
    <location>
        <begin position="11"/>
        <end position="62"/>
    </location>
</feature>
<reference evidence="2 3" key="1">
    <citation type="journal article" date="2020" name="Arch. Microbiol.">
        <title>Bradyrhizobium campsiandrae sp. nov., a nitrogen-fixing bacterial strain isolated from a native leguminous tree from the Amazon adapted to flooded conditions.</title>
        <authorList>
            <person name="Cabral Michel D."/>
            <person name="Martins da Costa E."/>
            <person name="Azarias Guimaraes A."/>
            <person name="Soares de Carvalho T."/>
            <person name="Santos de Castro Caputo P."/>
            <person name="Willems A."/>
            <person name="de Souza Moreira F.M."/>
        </authorList>
    </citation>
    <scope>NUCLEOTIDE SEQUENCE [LARGE SCALE GENOMIC DNA]</scope>
    <source>
        <strain evidence="3">INPA 384B</strain>
    </source>
</reference>
<dbReference type="EMBL" id="JAATTO010000024">
    <property type="protein sequence ID" value="MBC9980102.1"/>
    <property type="molecule type" value="Genomic_DNA"/>
</dbReference>
<comment type="caution">
    <text evidence="2">The sequence shown here is derived from an EMBL/GenBank/DDBJ whole genome shotgun (WGS) entry which is preliminary data.</text>
</comment>
<gene>
    <name evidence="2" type="ORF">HA482_18010</name>
</gene>
<sequence length="77" mass="8834">MPTLEYIRSEIEHMRTQISRQRKEILQLQRAGIGTASAEALLSRMQAKVDDLVSLRDEMKKAEPQGAKKRVLGGRKW</sequence>
<evidence type="ECO:0000313" key="3">
    <source>
        <dbReference type="Proteomes" id="UP000639516"/>
    </source>
</evidence>
<dbReference type="Proteomes" id="UP000639516">
    <property type="component" value="Unassembled WGS sequence"/>
</dbReference>
<organism evidence="2 3">
    <name type="scientific">Bradyrhizobium campsiandrae</name>
    <dbReference type="NCBI Taxonomy" id="1729892"/>
    <lineage>
        <taxon>Bacteria</taxon>
        <taxon>Pseudomonadati</taxon>
        <taxon>Pseudomonadota</taxon>
        <taxon>Alphaproteobacteria</taxon>
        <taxon>Hyphomicrobiales</taxon>
        <taxon>Nitrobacteraceae</taxon>
        <taxon>Bradyrhizobium</taxon>
    </lineage>
</organism>